<dbReference type="NCBIfam" id="TIGR02107">
    <property type="entry name" value="PQQ_syn_pqqA"/>
    <property type="match status" value="1"/>
</dbReference>
<organism evidence="6 7">
    <name type="scientific">Paraburkholderia monticola</name>
    <dbReference type="NCBI Taxonomy" id="1399968"/>
    <lineage>
        <taxon>Bacteria</taxon>
        <taxon>Pseudomonadati</taxon>
        <taxon>Pseudomonadota</taxon>
        <taxon>Betaproteobacteria</taxon>
        <taxon>Burkholderiales</taxon>
        <taxon>Burkholderiaceae</taxon>
        <taxon>Paraburkholderia</taxon>
    </lineage>
</organism>
<keyword evidence="7" id="KW-1185">Reference proteome</keyword>
<feature type="cross-link" description="Pyrroloquinoline quinone (Glu-Tyr)" evidence="5">
    <location>
        <begin position="21"/>
        <end position="25"/>
    </location>
</feature>
<dbReference type="STRING" id="1399968.CI15_28490"/>
<evidence type="ECO:0000313" key="6">
    <source>
        <dbReference type="EMBL" id="KXU83056.1"/>
    </source>
</evidence>
<accession>A0A149PDU9</accession>
<proteinExistence type="inferred from homology"/>
<dbReference type="GO" id="GO:0018189">
    <property type="term" value="P:pyrroloquinoline quinone biosynthetic process"/>
    <property type="evidence" value="ECO:0007669"/>
    <property type="project" value="UniProtKB-UniRule"/>
</dbReference>
<keyword evidence="4 5" id="KW-0884">PQQ biosynthesis</keyword>
<evidence type="ECO:0000256" key="4">
    <source>
        <dbReference type="ARBA" id="ARBA00022905"/>
    </source>
</evidence>
<evidence type="ECO:0000256" key="1">
    <source>
        <dbReference type="ARBA" id="ARBA00004886"/>
    </source>
</evidence>
<evidence type="ECO:0000256" key="5">
    <source>
        <dbReference type="HAMAP-Rule" id="MF_00656"/>
    </source>
</evidence>
<protein>
    <recommendedName>
        <fullName evidence="3 5">Coenzyme PQQ synthesis protein A</fullName>
    </recommendedName>
    <alternativeName>
        <fullName evidence="5">Pyrroloquinoline quinone biosynthesis protein A</fullName>
    </alternativeName>
</protein>
<dbReference type="RefSeq" id="WP_035496610.1">
    <property type="nucleotide sequence ID" value="NZ_LRBG01000038.1"/>
</dbReference>
<sequence length="29" mass="3482">MEEARMQWTTPSYTDVRLGFEIVMYVATR</sequence>
<dbReference type="Proteomes" id="UP000075613">
    <property type="component" value="Unassembled WGS sequence"/>
</dbReference>
<dbReference type="HAMAP" id="MF_00656">
    <property type="entry name" value="PQQ_syn_PqqA"/>
    <property type="match status" value="1"/>
</dbReference>
<name>A0A149PDU9_9BURK</name>
<dbReference type="InterPro" id="IPR011725">
    <property type="entry name" value="PQQ_synth_PqqA"/>
</dbReference>
<evidence type="ECO:0000256" key="3">
    <source>
        <dbReference type="ARBA" id="ARBA00015086"/>
    </source>
</evidence>
<dbReference type="Pfam" id="PF08042">
    <property type="entry name" value="PqqA"/>
    <property type="match status" value="1"/>
</dbReference>
<dbReference type="AlphaFoldDB" id="A0A149PDU9"/>
<reference evidence="6 7" key="1">
    <citation type="journal article" date="2015" name="Int. J. Syst. Evol. Microbiol.">
        <title>Burkholderia monticola sp. nov., isolated from mountain soil.</title>
        <authorList>
            <person name="Baek I."/>
            <person name="Seo B."/>
            <person name="Lee I."/>
            <person name="Yi H."/>
            <person name="Chun J."/>
        </authorList>
    </citation>
    <scope>NUCLEOTIDE SEQUENCE [LARGE SCALE GENOMIC DNA]</scope>
    <source>
        <strain evidence="6 7">JC2948</strain>
    </source>
</reference>
<comment type="pathway">
    <text evidence="1 5">Cofactor biosynthesis; pyrroloquinoline quinone biosynthesis.</text>
</comment>
<comment type="caution">
    <text evidence="6">The sequence shown here is derived from an EMBL/GenBank/DDBJ whole genome shotgun (WGS) entry which is preliminary data.</text>
</comment>
<gene>
    <name evidence="5" type="primary">pqqA</name>
    <name evidence="6" type="ORF">CI15_28490</name>
</gene>
<dbReference type="UniPathway" id="UPA00539"/>
<dbReference type="EMBL" id="LRBG01000038">
    <property type="protein sequence ID" value="KXU83056.1"/>
    <property type="molecule type" value="Genomic_DNA"/>
</dbReference>
<evidence type="ECO:0000313" key="7">
    <source>
        <dbReference type="Proteomes" id="UP000075613"/>
    </source>
</evidence>
<comment type="similarity">
    <text evidence="2 5">Belongs to the PqqA family.</text>
</comment>
<evidence type="ECO:0000256" key="2">
    <source>
        <dbReference type="ARBA" id="ARBA00009325"/>
    </source>
</evidence>
<comment type="function">
    <text evidence="5">Required for coenzyme pyrroloquinoline quinone (PQQ) biosynthesis. PQQ is probably formed by cross-linking a specific glutamate to a specific tyrosine residue and excising these residues from the peptide.</text>
</comment>